<dbReference type="AlphaFoldDB" id="F4G2Q0"/>
<reference evidence="1 2" key="1">
    <citation type="journal article" date="2011" name="J. Bacteriol.">
        <title>Complete genome sequence of Metallosphaera cuprina, a metal sulfide-oxidizing archaeon from a hot spring.</title>
        <authorList>
            <person name="Liu L.J."/>
            <person name="You X.Y."/>
            <person name="Zheng H."/>
            <person name="Wang S."/>
            <person name="Jiang C.Y."/>
            <person name="Liu S.J."/>
        </authorList>
    </citation>
    <scope>NUCLEOTIDE SEQUENCE [LARGE SCALE GENOMIC DNA]</scope>
    <source>
        <strain evidence="1 2">Ar-4</strain>
    </source>
</reference>
<dbReference type="EMBL" id="CP002656">
    <property type="protein sequence ID" value="AEB95098.1"/>
    <property type="molecule type" value="Genomic_DNA"/>
</dbReference>
<dbReference type="STRING" id="1006006.Mcup_0993"/>
<dbReference type="KEGG" id="mcn:Mcup_0993"/>
<proteinExistence type="predicted"/>
<evidence type="ECO:0000313" key="2">
    <source>
        <dbReference type="Proteomes" id="UP000007812"/>
    </source>
</evidence>
<accession>F4G2Q0</accession>
<dbReference type="HOGENOM" id="CLU_3163093_0_0_2"/>
<protein>
    <submittedName>
        <fullName evidence="1">Uncharacterized protein</fullName>
    </submittedName>
</protein>
<evidence type="ECO:0000313" key="1">
    <source>
        <dbReference type="EMBL" id="AEB95098.1"/>
    </source>
</evidence>
<gene>
    <name evidence="1" type="ordered locus">Mcup_0993</name>
</gene>
<sequence length="47" mass="5265">MKSDINQVKIESRGLDLHVPTLLSFFEVSGKLSPFTFNGTNLSRNIL</sequence>
<dbReference type="Proteomes" id="UP000007812">
    <property type="component" value="Chromosome"/>
</dbReference>
<keyword evidence="2" id="KW-1185">Reference proteome</keyword>
<organism evidence="1 2">
    <name type="scientific">Metallosphaera cuprina (strain Ar-4)</name>
    <dbReference type="NCBI Taxonomy" id="1006006"/>
    <lineage>
        <taxon>Archaea</taxon>
        <taxon>Thermoproteota</taxon>
        <taxon>Thermoprotei</taxon>
        <taxon>Sulfolobales</taxon>
        <taxon>Sulfolobaceae</taxon>
        <taxon>Metallosphaera</taxon>
    </lineage>
</organism>
<name>F4G2Q0_METCR</name>
<dbReference type="PATRIC" id="fig|1006006.8.peg.985"/>